<evidence type="ECO:0000313" key="3">
    <source>
        <dbReference type="EMBL" id="KAF3765845.1"/>
    </source>
</evidence>
<proteinExistence type="predicted"/>
<dbReference type="EMBL" id="MU032347">
    <property type="protein sequence ID" value="KAF3765845.1"/>
    <property type="molecule type" value="Genomic_DNA"/>
</dbReference>
<feature type="region of interest" description="Disordered" evidence="2">
    <location>
        <begin position="132"/>
        <end position="267"/>
    </location>
</feature>
<dbReference type="AlphaFoldDB" id="A0A9P5CQA7"/>
<dbReference type="GeneID" id="63840482"/>
<accession>A0A9P5CQA7</accession>
<gene>
    <name evidence="3" type="ORF">M406DRAFT_356082</name>
</gene>
<feature type="compositionally biased region" description="Acidic residues" evidence="2">
    <location>
        <begin position="65"/>
        <end position="83"/>
    </location>
</feature>
<dbReference type="OrthoDB" id="4448936at2759"/>
<protein>
    <submittedName>
        <fullName evidence="3">Uncharacterized protein</fullName>
    </submittedName>
</protein>
<keyword evidence="4" id="KW-1185">Reference proteome</keyword>
<feature type="coiled-coil region" evidence="1">
    <location>
        <begin position="324"/>
        <end position="351"/>
    </location>
</feature>
<evidence type="ECO:0000256" key="1">
    <source>
        <dbReference type="SAM" id="Coils"/>
    </source>
</evidence>
<feature type="compositionally biased region" description="Basic and acidic residues" evidence="2">
    <location>
        <begin position="132"/>
        <end position="147"/>
    </location>
</feature>
<keyword evidence="1" id="KW-0175">Coiled coil</keyword>
<feature type="compositionally biased region" description="Polar residues" evidence="2">
    <location>
        <begin position="14"/>
        <end position="23"/>
    </location>
</feature>
<feature type="compositionally biased region" description="Polar residues" evidence="2">
    <location>
        <begin position="400"/>
        <end position="414"/>
    </location>
</feature>
<feature type="compositionally biased region" description="Basic and acidic residues" evidence="2">
    <location>
        <begin position="38"/>
        <end position="51"/>
    </location>
</feature>
<organism evidence="3 4">
    <name type="scientific">Cryphonectria parasitica (strain ATCC 38755 / EP155)</name>
    <dbReference type="NCBI Taxonomy" id="660469"/>
    <lineage>
        <taxon>Eukaryota</taxon>
        <taxon>Fungi</taxon>
        <taxon>Dikarya</taxon>
        <taxon>Ascomycota</taxon>
        <taxon>Pezizomycotina</taxon>
        <taxon>Sordariomycetes</taxon>
        <taxon>Sordariomycetidae</taxon>
        <taxon>Diaporthales</taxon>
        <taxon>Cryphonectriaceae</taxon>
        <taxon>Cryphonectria-Endothia species complex</taxon>
        <taxon>Cryphonectria</taxon>
    </lineage>
</organism>
<dbReference type="Proteomes" id="UP000803844">
    <property type="component" value="Unassembled WGS sequence"/>
</dbReference>
<reference evidence="3" key="1">
    <citation type="journal article" date="2020" name="Phytopathology">
        <title>Genome sequence of the chestnut blight fungus Cryphonectria parasitica EP155: A fundamental resource for an archetypical invasive plant pathogen.</title>
        <authorList>
            <person name="Crouch J.A."/>
            <person name="Dawe A."/>
            <person name="Aerts A."/>
            <person name="Barry K."/>
            <person name="Churchill A.C.L."/>
            <person name="Grimwood J."/>
            <person name="Hillman B."/>
            <person name="Milgroom M.G."/>
            <person name="Pangilinan J."/>
            <person name="Smith M."/>
            <person name="Salamov A."/>
            <person name="Schmutz J."/>
            <person name="Yadav J."/>
            <person name="Grigoriev I.V."/>
            <person name="Nuss D."/>
        </authorList>
    </citation>
    <scope>NUCLEOTIDE SEQUENCE</scope>
    <source>
        <strain evidence="3">EP155</strain>
    </source>
</reference>
<evidence type="ECO:0000256" key="2">
    <source>
        <dbReference type="SAM" id="MobiDB-lite"/>
    </source>
</evidence>
<feature type="compositionally biased region" description="Polar residues" evidence="2">
    <location>
        <begin position="227"/>
        <end position="245"/>
    </location>
</feature>
<feature type="region of interest" description="Disordered" evidence="2">
    <location>
        <begin position="1"/>
        <end position="97"/>
    </location>
</feature>
<sequence length="414" mass="45511">MNFHISPFSPLRPQFSSGNLGSARSSHQLPSRPSSSHHQHDLVRHHSDRSSPVRIAVEPPPSGSDDGDDVMTSDTGVDDDTDSLSEGSAADDVTQDSRDVLVQRLNDLAEKLSTAASVRAASVEALHKQVDDMERTLRGAGSRDRSASRHSSSTRRDETDVRTGFGSRRRRRRKGSLQLPPGGESPRGRDNSSLGIMAPMSPSWFMSRFQQQGRPSTAGREGPAAAVQNSQSLPVPSEITTSRQQRPPVERLDSADAGTSTTPPRISSEVAETVVMEAEKLCSEMATVIESLRVRREESDHLHAVLIKREEMANQRLLDSTTAISRLEDVVADHEAELKHLRLELRAIEVRCMGYVPEGADPELDRSIRNWKDDWRNLRERFAARRGSSSFVSGDEDSSMLSTLAATPSSMTMS</sequence>
<comment type="caution">
    <text evidence="3">The sequence shown here is derived from an EMBL/GenBank/DDBJ whole genome shotgun (WGS) entry which is preliminary data.</text>
</comment>
<dbReference type="RefSeq" id="XP_040776806.1">
    <property type="nucleotide sequence ID" value="XM_040923353.1"/>
</dbReference>
<name>A0A9P5CQA7_CRYP1</name>
<evidence type="ECO:0000313" key="4">
    <source>
        <dbReference type="Proteomes" id="UP000803844"/>
    </source>
</evidence>
<feature type="compositionally biased region" description="Low complexity" evidence="2">
    <location>
        <begin position="24"/>
        <end position="36"/>
    </location>
</feature>
<feature type="region of interest" description="Disordered" evidence="2">
    <location>
        <begin position="389"/>
        <end position="414"/>
    </location>
</feature>